<dbReference type="STRING" id="1384056.N787_06015"/>
<name>A0A091AQ84_9GAMM</name>
<feature type="signal peptide" evidence="1">
    <location>
        <begin position="1"/>
        <end position="21"/>
    </location>
</feature>
<evidence type="ECO:0000313" key="3">
    <source>
        <dbReference type="Proteomes" id="UP000029393"/>
    </source>
</evidence>
<sequence length="156" mass="16893">MSRSILTLALALSLAVPAAFAQSSGNGAQKMAALQAEVAQGKQAYISRQLAMDPAEQAAFWPVYDKVQEDLADLAERRRANAAAVTAGLRTELDEDDAEELADEAVAIEVDQAKLMERTYRTLSRVVAPRKALAYVQAESRLATLQRYEIAGSQLP</sequence>
<dbReference type="PATRIC" id="fig|1384056.3.peg.2719"/>
<keyword evidence="3" id="KW-1185">Reference proteome</keyword>
<organism evidence="2 3">
    <name type="scientific">Arenimonas metalli CF5-1</name>
    <dbReference type="NCBI Taxonomy" id="1384056"/>
    <lineage>
        <taxon>Bacteria</taxon>
        <taxon>Pseudomonadati</taxon>
        <taxon>Pseudomonadota</taxon>
        <taxon>Gammaproteobacteria</taxon>
        <taxon>Lysobacterales</taxon>
        <taxon>Lysobacteraceae</taxon>
        <taxon>Arenimonas</taxon>
    </lineage>
</organism>
<dbReference type="EMBL" id="AVCK01000065">
    <property type="protein sequence ID" value="KFN41511.1"/>
    <property type="molecule type" value="Genomic_DNA"/>
</dbReference>
<keyword evidence="1" id="KW-0732">Signal</keyword>
<evidence type="ECO:0000256" key="1">
    <source>
        <dbReference type="SAM" id="SignalP"/>
    </source>
</evidence>
<feature type="chain" id="PRO_5001868619" evidence="1">
    <location>
        <begin position="22"/>
        <end position="156"/>
    </location>
</feature>
<dbReference type="Proteomes" id="UP000029393">
    <property type="component" value="Unassembled WGS sequence"/>
</dbReference>
<protein>
    <submittedName>
        <fullName evidence="2">Uncharacterized protein</fullName>
    </submittedName>
</protein>
<dbReference type="AlphaFoldDB" id="A0A091AQ84"/>
<dbReference type="OrthoDB" id="9153342at2"/>
<comment type="caution">
    <text evidence="2">The sequence shown here is derived from an EMBL/GenBank/DDBJ whole genome shotgun (WGS) entry which is preliminary data.</text>
</comment>
<reference evidence="2 3" key="1">
    <citation type="submission" date="2013-09" db="EMBL/GenBank/DDBJ databases">
        <title>Genome sequencing of Arenimonas metalli.</title>
        <authorList>
            <person name="Chen F."/>
            <person name="Wang G."/>
        </authorList>
    </citation>
    <scope>NUCLEOTIDE SEQUENCE [LARGE SCALE GENOMIC DNA]</scope>
    <source>
        <strain evidence="2 3">CF5-1</strain>
    </source>
</reference>
<evidence type="ECO:0000313" key="2">
    <source>
        <dbReference type="EMBL" id="KFN41511.1"/>
    </source>
</evidence>
<proteinExistence type="predicted"/>
<gene>
    <name evidence="2" type="ORF">N787_06015</name>
</gene>
<dbReference type="RefSeq" id="WP_034215497.1">
    <property type="nucleotide sequence ID" value="NZ_AVCK01000065.1"/>
</dbReference>
<accession>A0A091AQ84</accession>